<proteinExistence type="predicted"/>
<dbReference type="SUPFAM" id="SSF56935">
    <property type="entry name" value="Porins"/>
    <property type="match status" value="1"/>
</dbReference>
<gene>
    <name evidence="13" type="ORF">RJN63_24525</name>
</gene>
<protein>
    <submittedName>
        <fullName evidence="13">Porin</fullName>
    </submittedName>
</protein>
<dbReference type="AlphaFoldDB" id="A0AAE4K6W0"/>
<evidence type="ECO:0000256" key="8">
    <source>
        <dbReference type="ARBA" id="ARBA00023114"/>
    </source>
</evidence>
<feature type="signal peptide" evidence="11">
    <location>
        <begin position="1"/>
        <end position="20"/>
    </location>
</feature>
<keyword evidence="8" id="KW-0626">Porin</keyword>
<evidence type="ECO:0000259" key="12">
    <source>
        <dbReference type="Pfam" id="PF13609"/>
    </source>
</evidence>
<reference evidence="13" key="1">
    <citation type="submission" date="2023-02" db="EMBL/GenBank/DDBJ databases">
        <title>Description of Herbaspirillum huttiense subsp. nephrolepsisexaltata and Herbaspirillum huttiense subsp. lycopersicon.</title>
        <authorList>
            <person name="Poudel M."/>
            <person name="Sharma A."/>
            <person name="Goss E."/>
            <person name="Tapia J.H."/>
            <person name="Harmon C.M."/>
            <person name="Jones J.B."/>
        </authorList>
    </citation>
    <scope>NUCLEOTIDE SEQUENCE</scope>
    <source>
        <strain evidence="13">NC40101</strain>
    </source>
</reference>
<dbReference type="InterPro" id="IPR001702">
    <property type="entry name" value="Porin_Gram-ve"/>
</dbReference>
<evidence type="ECO:0000256" key="10">
    <source>
        <dbReference type="ARBA" id="ARBA00023237"/>
    </source>
</evidence>
<evidence type="ECO:0000256" key="1">
    <source>
        <dbReference type="ARBA" id="ARBA00004571"/>
    </source>
</evidence>
<comment type="caution">
    <text evidence="13">The sequence shown here is derived from an EMBL/GenBank/DDBJ whole genome shotgun (WGS) entry which is preliminary data.</text>
</comment>
<dbReference type="InterPro" id="IPR023614">
    <property type="entry name" value="Porin_dom_sf"/>
</dbReference>
<dbReference type="RefSeq" id="WP_034331778.1">
    <property type="nucleotide sequence ID" value="NZ_JAVLSM010000019.1"/>
</dbReference>
<dbReference type="PRINTS" id="PR00184">
    <property type="entry name" value="NEISSPPORIN"/>
</dbReference>
<organism evidence="13">
    <name type="scientific">Herbaspirillum huttiense subsp. nephrolepidis</name>
    <dbReference type="NCBI Taxonomy" id="3075126"/>
    <lineage>
        <taxon>Bacteria</taxon>
        <taxon>Pseudomonadati</taxon>
        <taxon>Pseudomonadota</taxon>
        <taxon>Betaproteobacteria</taxon>
        <taxon>Burkholderiales</taxon>
        <taxon>Oxalobacteraceae</taxon>
        <taxon>Herbaspirillum</taxon>
    </lineage>
</organism>
<dbReference type="PANTHER" id="PTHR34501:SF9">
    <property type="entry name" value="MAJOR OUTER MEMBRANE PROTEIN P.IA"/>
    <property type="match status" value="1"/>
</dbReference>
<dbReference type="CDD" id="cd00342">
    <property type="entry name" value="gram_neg_porins"/>
    <property type="match status" value="1"/>
</dbReference>
<evidence type="ECO:0000256" key="4">
    <source>
        <dbReference type="ARBA" id="ARBA00022452"/>
    </source>
</evidence>
<keyword evidence="7" id="KW-0406">Ion transport</keyword>
<dbReference type="InterPro" id="IPR033900">
    <property type="entry name" value="Gram_neg_porin_domain"/>
</dbReference>
<keyword evidence="4" id="KW-1134">Transmembrane beta strand</keyword>
<evidence type="ECO:0000256" key="6">
    <source>
        <dbReference type="ARBA" id="ARBA00022729"/>
    </source>
</evidence>
<keyword evidence="10" id="KW-0998">Cell outer membrane</keyword>
<dbReference type="GO" id="GO:0015288">
    <property type="term" value="F:porin activity"/>
    <property type="evidence" value="ECO:0007669"/>
    <property type="project" value="UniProtKB-KW"/>
</dbReference>
<dbReference type="GO" id="GO:0009279">
    <property type="term" value="C:cell outer membrane"/>
    <property type="evidence" value="ECO:0007669"/>
    <property type="project" value="UniProtKB-SubCell"/>
</dbReference>
<dbReference type="Pfam" id="PF13609">
    <property type="entry name" value="Porin_4"/>
    <property type="match status" value="1"/>
</dbReference>
<keyword evidence="5" id="KW-0812">Transmembrane</keyword>
<dbReference type="GO" id="GO:0046930">
    <property type="term" value="C:pore complex"/>
    <property type="evidence" value="ECO:0007669"/>
    <property type="project" value="UniProtKB-KW"/>
</dbReference>
<accession>A0AAE4K6W0</accession>
<keyword evidence="6 11" id="KW-0732">Signal</keyword>
<dbReference type="Gene3D" id="2.40.160.10">
    <property type="entry name" value="Porin"/>
    <property type="match status" value="1"/>
</dbReference>
<evidence type="ECO:0000256" key="5">
    <source>
        <dbReference type="ARBA" id="ARBA00022692"/>
    </source>
</evidence>
<dbReference type="InterPro" id="IPR050298">
    <property type="entry name" value="Gram-neg_bact_OMP"/>
</dbReference>
<dbReference type="EMBL" id="JAVRAA010000017">
    <property type="protein sequence ID" value="MDT0340015.1"/>
    <property type="molecule type" value="Genomic_DNA"/>
</dbReference>
<evidence type="ECO:0000256" key="9">
    <source>
        <dbReference type="ARBA" id="ARBA00023136"/>
    </source>
</evidence>
<feature type="chain" id="PRO_5042106247" evidence="11">
    <location>
        <begin position="21"/>
        <end position="375"/>
    </location>
</feature>
<dbReference type="GO" id="GO:0034220">
    <property type="term" value="P:monoatomic ion transmembrane transport"/>
    <property type="evidence" value="ECO:0007669"/>
    <property type="project" value="InterPro"/>
</dbReference>
<sequence length="375" mass="38855">MKKSLLALAVLGAFAGAAQAQSSVTIYGIVDTGLVYTSKAVNATTGNTGSKFGLNSGIVQGSRIGFKGVEDLGGGLSAVFQLETGFNNDNGALNGQDAGSTNLFRRKSVVGLSGGFGTVLAGRQTDFADTISAYTSVNDFGGVTGAVGHNLDRLEGTRTNNSISYTTANLSGFTGNLMYGFGETAGKTSAGQSYGIGGKYDNGPLGLGINYYQSKQGSTPSDTNLISTANGAQAGNTAFKGLNVVASYQFGPARVYGNWSRVKQDLNTSTTLARSLGNTTKADVYELGTAYSLSPSLKLLASVQHTRADFANGGNKGKLTQFNLGTDYWLSKRTDLYAFVSNIRATDMINTGVYGDTTGSDASQTAVAVGVRHKF</sequence>
<dbReference type="PRINTS" id="PR00182">
    <property type="entry name" value="ECOLNEIPORIN"/>
</dbReference>
<comment type="subunit">
    <text evidence="2">Homotrimer.</text>
</comment>
<evidence type="ECO:0000256" key="11">
    <source>
        <dbReference type="SAM" id="SignalP"/>
    </source>
</evidence>
<name>A0AAE4K6W0_9BURK</name>
<feature type="domain" description="Porin" evidence="12">
    <location>
        <begin position="7"/>
        <end position="346"/>
    </location>
</feature>
<evidence type="ECO:0000313" key="13">
    <source>
        <dbReference type="EMBL" id="MDT0340015.1"/>
    </source>
</evidence>
<keyword evidence="3" id="KW-0813">Transport</keyword>
<comment type="subcellular location">
    <subcellularLocation>
        <location evidence="1">Cell outer membrane</location>
        <topology evidence="1">Multi-pass membrane protein</topology>
    </subcellularLocation>
</comment>
<evidence type="ECO:0000256" key="3">
    <source>
        <dbReference type="ARBA" id="ARBA00022448"/>
    </source>
</evidence>
<dbReference type="InterPro" id="IPR002299">
    <property type="entry name" value="Porin_Neis"/>
</dbReference>
<keyword evidence="9" id="KW-0472">Membrane</keyword>
<dbReference type="PANTHER" id="PTHR34501">
    <property type="entry name" value="PROTEIN YDDL-RELATED"/>
    <property type="match status" value="1"/>
</dbReference>
<evidence type="ECO:0000256" key="7">
    <source>
        <dbReference type="ARBA" id="ARBA00023065"/>
    </source>
</evidence>
<evidence type="ECO:0000256" key="2">
    <source>
        <dbReference type="ARBA" id="ARBA00011233"/>
    </source>
</evidence>